<dbReference type="Pfam" id="PF00702">
    <property type="entry name" value="Hydrolase"/>
    <property type="match status" value="1"/>
</dbReference>
<dbReference type="NCBIfam" id="TIGR02254">
    <property type="entry name" value="YjjG_YfnB"/>
    <property type="match status" value="1"/>
</dbReference>
<dbReference type="Gene3D" id="1.10.150.240">
    <property type="entry name" value="Putative phosphatase, domain 2"/>
    <property type="match status" value="1"/>
</dbReference>
<dbReference type="PANTHER" id="PTHR47478">
    <property type="match status" value="1"/>
</dbReference>
<reference evidence="1" key="2">
    <citation type="journal article" date="2012" name="Environ. Microbiol.">
        <title>Genomic content of uncultured Bacteroidetes from contrasting oceanic provinces in the North Atlantic Ocean.</title>
        <authorList>
            <person name="Gomez-Pereira P.R."/>
            <person name="Schuler M."/>
            <person name="Fuchs B.M."/>
            <person name="Bennke C."/>
            <person name="Teeling H."/>
            <person name="Waldmann J."/>
            <person name="Richter M."/>
            <person name="Barbe V."/>
            <person name="Bataille E."/>
            <person name="Glockner F.O."/>
            <person name="Amann R."/>
        </authorList>
    </citation>
    <scope>NUCLEOTIDE SEQUENCE</scope>
</reference>
<accession>F4MLY4</accession>
<dbReference type="InterPro" id="IPR023198">
    <property type="entry name" value="PGP-like_dom2"/>
</dbReference>
<name>F4MLY4_9BACT</name>
<dbReference type="SFLD" id="SFLDS00003">
    <property type="entry name" value="Haloacid_Dehalogenase"/>
    <property type="match status" value="1"/>
</dbReference>
<dbReference type="Gene3D" id="3.40.50.1000">
    <property type="entry name" value="HAD superfamily/HAD-like"/>
    <property type="match status" value="1"/>
</dbReference>
<evidence type="ECO:0000313" key="1">
    <source>
        <dbReference type="EMBL" id="CBL87147.1"/>
    </source>
</evidence>
<organism evidence="1">
    <name type="scientific">uncultured Flavobacteriia bacterium</name>
    <dbReference type="NCBI Taxonomy" id="212695"/>
    <lineage>
        <taxon>Bacteria</taxon>
        <taxon>Pseudomonadati</taxon>
        <taxon>Bacteroidota</taxon>
        <taxon>Flavobacteriia</taxon>
        <taxon>environmental samples</taxon>
    </lineage>
</organism>
<dbReference type="GO" id="GO:0008253">
    <property type="term" value="F:5'-nucleotidase activity"/>
    <property type="evidence" value="ECO:0007669"/>
    <property type="project" value="InterPro"/>
</dbReference>
<dbReference type="NCBIfam" id="TIGR01549">
    <property type="entry name" value="HAD-SF-IA-v1"/>
    <property type="match status" value="1"/>
</dbReference>
<dbReference type="SUPFAM" id="SSF56784">
    <property type="entry name" value="HAD-like"/>
    <property type="match status" value="1"/>
</dbReference>
<dbReference type="EMBL" id="FQ032809">
    <property type="protein sequence ID" value="CBL87147.1"/>
    <property type="molecule type" value="Genomic_DNA"/>
</dbReference>
<protein>
    <submittedName>
        <fullName evidence="1">Haloacid dehalogenase-like hydrolase superfamily</fullName>
    </submittedName>
</protein>
<keyword evidence="1" id="KW-0378">Hydrolase</keyword>
<dbReference type="SFLD" id="SFLDG01129">
    <property type="entry name" value="C1.5:_HAD__Beta-PGM__Phosphata"/>
    <property type="match status" value="1"/>
</dbReference>
<dbReference type="PRINTS" id="PR00413">
    <property type="entry name" value="HADHALOGNASE"/>
</dbReference>
<dbReference type="InterPro" id="IPR052550">
    <property type="entry name" value="Pyrimidine_5'-ntase_YjjG"/>
</dbReference>
<gene>
    <name evidence="1" type="ORF">S3_825_0021</name>
</gene>
<reference evidence="1" key="1">
    <citation type="submission" date="2010-05" db="EMBL/GenBank/DDBJ databases">
        <authorList>
            <person name="Genoscope - CEA"/>
        </authorList>
    </citation>
    <scope>NUCLEOTIDE SEQUENCE</scope>
</reference>
<dbReference type="InterPro" id="IPR006439">
    <property type="entry name" value="HAD-SF_hydro_IA"/>
</dbReference>
<dbReference type="InterPro" id="IPR011951">
    <property type="entry name" value="HAD-SF_hydro_IA_YjjG/PynA"/>
</dbReference>
<proteinExistence type="predicted"/>
<dbReference type="AlphaFoldDB" id="F4MLY4"/>
<dbReference type="InterPro" id="IPR036412">
    <property type="entry name" value="HAD-like_sf"/>
</dbReference>
<sequence>MKYKHLFFDWDHTLWDFEKNSEMSLRKLFIDLGLADLGLPEFSDFFRKYIVINELKWDMYRNGEIDKQGLRESRFKETFEHFGVSSPEIAWILETRYIQETPYQNHLIEDAREVLHVLKEKGYILHIITNGFQESQQIKFSESGLEPLFDVLLCSDQVGVNKPDAKIFRKALQMATAQRKESLMIGDNLIADCVGAREQGIDQVYFNPHKNSHREKVTFEISQLKELLDIL</sequence>
<dbReference type="InterPro" id="IPR023214">
    <property type="entry name" value="HAD_sf"/>
</dbReference>
<dbReference type="PANTHER" id="PTHR47478:SF1">
    <property type="entry name" value="PYRIMIDINE 5'-NUCLEOTIDASE YJJG"/>
    <property type="match status" value="1"/>
</dbReference>